<feature type="non-terminal residue" evidence="2">
    <location>
        <position position="181"/>
    </location>
</feature>
<feature type="non-terminal residue" evidence="2">
    <location>
        <position position="1"/>
    </location>
</feature>
<dbReference type="AlphaFoldDB" id="A0A813EMN9"/>
<gene>
    <name evidence="2" type="ORF">PGLA1383_LOCUS18575</name>
</gene>
<protein>
    <submittedName>
        <fullName evidence="2">Uncharacterized protein</fullName>
    </submittedName>
</protein>
<comment type="caution">
    <text evidence="2">The sequence shown here is derived from an EMBL/GenBank/DDBJ whole genome shotgun (WGS) entry which is preliminary data.</text>
</comment>
<reference evidence="2" key="1">
    <citation type="submission" date="2021-02" db="EMBL/GenBank/DDBJ databases">
        <authorList>
            <person name="Dougan E. K."/>
            <person name="Rhodes N."/>
            <person name="Thang M."/>
            <person name="Chan C."/>
        </authorList>
    </citation>
    <scope>NUCLEOTIDE SEQUENCE</scope>
</reference>
<evidence type="ECO:0000313" key="2">
    <source>
        <dbReference type="EMBL" id="CAE8600242.1"/>
    </source>
</evidence>
<dbReference type="Proteomes" id="UP000654075">
    <property type="component" value="Unassembled WGS sequence"/>
</dbReference>
<evidence type="ECO:0000313" key="3">
    <source>
        <dbReference type="Proteomes" id="UP000654075"/>
    </source>
</evidence>
<keyword evidence="3" id="KW-1185">Reference proteome</keyword>
<organism evidence="2 3">
    <name type="scientific">Polarella glacialis</name>
    <name type="common">Dinoflagellate</name>
    <dbReference type="NCBI Taxonomy" id="89957"/>
    <lineage>
        <taxon>Eukaryota</taxon>
        <taxon>Sar</taxon>
        <taxon>Alveolata</taxon>
        <taxon>Dinophyceae</taxon>
        <taxon>Suessiales</taxon>
        <taxon>Suessiaceae</taxon>
        <taxon>Polarella</taxon>
    </lineage>
</organism>
<feature type="region of interest" description="Disordered" evidence="1">
    <location>
        <begin position="30"/>
        <end position="49"/>
    </location>
</feature>
<accession>A0A813EMN9</accession>
<proteinExistence type="predicted"/>
<dbReference type="EMBL" id="CAJNNV010011962">
    <property type="protein sequence ID" value="CAE8600242.1"/>
    <property type="molecule type" value="Genomic_DNA"/>
</dbReference>
<sequence length="181" mass="19549">VAGFHRAALRGGCQHLSHYEAGAAYRCASTPGASPGRHGGPPEDASQEGWSHRHLFQGAASAHRREVDELRRPGAVLVPVLRHGGSGWRSVHVLHLHRALQPEDHPLPGQADGLDEASFSGLHVRPDEVLVGAHRLEERGLLLRPHAGGLLFRAALLQECEGAPMVLVWRARQACFQVVGD</sequence>
<name>A0A813EMN9_POLGL</name>
<evidence type="ECO:0000256" key="1">
    <source>
        <dbReference type="SAM" id="MobiDB-lite"/>
    </source>
</evidence>